<keyword evidence="5" id="KW-1185">Reference proteome</keyword>
<evidence type="ECO:0000256" key="2">
    <source>
        <dbReference type="PROSITE-ProRule" id="PRU00182"/>
    </source>
</evidence>
<evidence type="ECO:0000313" key="5">
    <source>
        <dbReference type="Proteomes" id="UP000019229"/>
    </source>
</evidence>
<dbReference type="InterPro" id="IPR004538">
    <property type="entry name" value="Hemolysin_A/TlyA"/>
</dbReference>
<keyword evidence="1 2" id="KW-0694">RNA-binding</keyword>
<gene>
    <name evidence="4" type="ORF">MYB_02205</name>
</gene>
<evidence type="ECO:0000259" key="3">
    <source>
        <dbReference type="Pfam" id="PF01728"/>
    </source>
</evidence>
<proteinExistence type="predicted"/>
<dbReference type="eggNOG" id="COG1189">
    <property type="taxonomic scope" value="Bacteria"/>
</dbReference>
<accession>W5UUI4</accession>
<dbReference type="STRING" id="743966.MYB_02205"/>
<name>W5UUI4_9BACT</name>
<dbReference type="EMBL" id="CP007154">
    <property type="protein sequence ID" value="AHH45445.1"/>
    <property type="molecule type" value="Genomic_DNA"/>
</dbReference>
<dbReference type="AlphaFoldDB" id="W5UUI4"/>
<dbReference type="PATRIC" id="fig|743966.3.peg.444"/>
<dbReference type="OrthoDB" id="9784736at2"/>
<dbReference type="RefSeq" id="WP_022934682.1">
    <property type="nucleotide sequence ID" value="NZ_CP007154.1"/>
</dbReference>
<dbReference type="InterPro" id="IPR002877">
    <property type="entry name" value="RNA_MeTrfase_FtsJ_dom"/>
</dbReference>
<dbReference type="PROSITE" id="PS50889">
    <property type="entry name" value="S4"/>
    <property type="match status" value="1"/>
</dbReference>
<dbReference type="GO" id="GO:0032259">
    <property type="term" value="P:methylation"/>
    <property type="evidence" value="ECO:0007669"/>
    <property type="project" value="InterPro"/>
</dbReference>
<evidence type="ECO:0000256" key="1">
    <source>
        <dbReference type="ARBA" id="ARBA00022884"/>
    </source>
</evidence>
<dbReference type="PANTHER" id="PTHR32319">
    <property type="entry name" value="BACTERIAL HEMOLYSIN-LIKE PROTEIN"/>
    <property type="match status" value="1"/>
</dbReference>
<feature type="domain" description="Ribosomal RNA methyltransferase FtsJ" evidence="3">
    <location>
        <begin position="52"/>
        <end position="233"/>
    </location>
</feature>
<dbReference type="KEGG" id="mbc:MYB_02205"/>
<dbReference type="InterPro" id="IPR047048">
    <property type="entry name" value="TlyA"/>
</dbReference>
<dbReference type="HOGENOM" id="CLU_058015_3_0_14"/>
<dbReference type="SUPFAM" id="SSF53335">
    <property type="entry name" value="S-adenosyl-L-methionine-dependent methyltransferases"/>
    <property type="match status" value="1"/>
</dbReference>
<dbReference type="Gene3D" id="3.40.50.150">
    <property type="entry name" value="Vaccinia Virus protein VP39"/>
    <property type="match status" value="1"/>
</dbReference>
<keyword evidence="4" id="KW-0808">Transferase</keyword>
<organism evidence="4 5">
    <name type="scientific">Mesomycoplasma bovoculi M165/69</name>
    <dbReference type="NCBI Taxonomy" id="743966"/>
    <lineage>
        <taxon>Bacteria</taxon>
        <taxon>Bacillati</taxon>
        <taxon>Mycoplasmatota</taxon>
        <taxon>Mycoplasmoidales</taxon>
        <taxon>Metamycoplasmataceae</taxon>
        <taxon>Mesomycoplasma</taxon>
    </lineage>
</organism>
<dbReference type="GO" id="GO:0003723">
    <property type="term" value="F:RNA binding"/>
    <property type="evidence" value="ECO:0007669"/>
    <property type="project" value="UniProtKB-KW"/>
</dbReference>
<protein>
    <submittedName>
        <fullName evidence="4">SAM-dependent methlyltransferase</fullName>
    </submittedName>
</protein>
<reference evidence="4 5" key="1">
    <citation type="journal article" date="2014" name="Genome Announc.">
        <title>Complete Genome Sequence of Mycoplasma bovoculi Strain M165/69T (ATCC 29104).</title>
        <authorList>
            <person name="Calcutt M.J."/>
            <person name="Foecking M.F."/>
        </authorList>
    </citation>
    <scope>NUCLEOTIDE SEQUENCE [LARGE SCALE GENOMIC DNA]</scope>
    <source>
        <strain evidence="4">M165/69</strain>
    </source>
</reference>
<sequence>MTLKDKLISQGFDNAELIIRSGKVRVNNEVVFLPLVKIKETDKILIEQQKEFVSRGAYKLLAAIKEFDLNFQDKVVLDVGSSTGGFTQVCLLNGAKTVYALDSGTNQLDYSLRIQKNVKVMEKTNIKNVNPTFFKEQIDSIVCDVSFISLNYVVPIAASLLKPKSDFVVLFKPQFEASSKYVEKGGYVDLQYHDFLINRFLNFAKENFNFIGKIESPITGKKSKNTEYIIYFQKNE</sequence>
<dbReference type="Proteomes" id="UP000019229">
    <property type="component" value="Chromosome"/>
</dbReference>
<dbReference type="Pfam" id="PF01728">
    <property type="entry name" value="FtsJ"/>
    <property type="match status" value="1"/>
</dbReference>
<dbReference type="PANTHER" id="PTHR32319:SF0">
    <property type="entry name" value="BACTERIAL HEMOLYSIN-LIKE PROTEIN"/>
    <property type="match status" value="1"/>
</dbReference>
<evidence type="ECO:0000313" key="4">
    <source>
        <dbReference type="EMBL" id="AHH45445.1"/>
    </source>
</evidence>
<dbReference type="NCBIfam" id="TIGR00478">
    <property type="entry name" value="tly"/>
    <property type="match status" value="1"/>
</dbReference>
<dbReference type="GO" id="GO:0008168">
    <property type="term" value="F:methyltransferase activity"/>
    <property type="evidence" value="ECO:0007669"/>
    <property type="project" value="InterPro"/>
</dbReference>
<dbReference type="InterPro" id="IPR029063">
    <property type="entry name" value="SAM-dependent_MTases_sf"/>
</dbReference>